<dbReference type="PANTHER" id="PTHR45749">
    <property type="match status" value="1"/>
</dbReference>
<evidence type="ECO:0000313" key="3">
    <source>
        <dbReference type="Proteomes" id="UP000007819"/>
    </source>
</evidence>
<dbReference type="InterPro" id="IPR008906">
    <property type="entry name" value="HATC_C_dom"/>
</dbReference>
<feature type="domain" description="HAT C-terminal dimerisation" evidence="1">
    <location>
        <begin position="271"/>
        <end position="338"/>
    </location>
</feature>
<dbReference type="OrthoDB" id="6623035at2759"/>
<proteinExistence type="predicted"/>
<sequence>MNIDIKNCRGQAYDNASNMSGMYNGLQSQIKQYSSNAEFIPCSAHSLNLVGSNAAEYNTNCTQPTHLKKLCTTRWSSRYDVCIALLRGYDKIKDALVTISNDDLQKKETKHEALSILKKISTLEFAFMICMWTPILKRFNATSLTLQSVSIDLSTVVKLYESLESYVKEVRNNFNQYLLESQQLCGKVDFSTKSSRTKKRVLFADETSSKGVVHEGSEKMKNEVFLKENTENIKIHAEKLIDIYPDDIENDFIEEVIQFKDIICNFSAENKSSVLNMLKALIQSQLSSTFPNVEIALRIFCSLPCSNVTGERSFSVLKRVKNYLRSSLSNEKLSALSILKIVAKRRYIYFAPGVFNS</sequence>
<organism evidence="2 3">
    <name type="scientific">Acyrthosiphon pisum</name>
    <name type="common">Pea aphid</name>
    <dbReference type="NCBI Taxonomy" id="7029"/>
    <lineage>
        <taxon>Eukaryota</taxon>
        <taxon>Metazoa</taxon>
        <taxon>Ecdysozoa</taxon>
        <taxon>Arthropoda</taxon>
        <taxon>Hexapoda</taxon>
        <taxon>Insecta</taxon>
        <taxon>Pterygota</taxon>
        <taxon>Neoptera</taxon>
        <taxon>Paraneoptera</taxon>
        <taxon>Hemiptera</taxon>
        <taxon>Sternorrhyncha</taxon>
        <taxon>Aphidomorpha</taxon>
        <taxon>Aphidoidea</taxon>
        <taxon>Aphididae</taxon>
        <taxon>Macrosiphini</taxon>
        <taxon>Acyrthosiphon</taxon>
    </lineage>
</organism>
<dbReference type="Pfam" id="PF05699">
    <property type="entry name" value="Dimer_Tnp_hAT"/>
    <property type="match status" value="1"/>
</dbReference>
<dbReference type="RefSeq" id="XP_008186851.1">
    <property type="nucleotide sequence ID" value="XM_008188629.1"/>
</dbReference>
<evidence type="ECO:0000259" key="1">
    <source>
        <dbReference type="Pfam" id="PF05699"/>
    </source>
</evidence>
<reference evidence="2" key="2">
    <citation type="submission" date="2022-06" db="UniProtKB">
        <authorList>
            <consortium name="EnsemblMetazoa"/>
        </authorList>
    </citation>
    <scope>IDENTIFICATION</scope>
</reference>
<dbReference type="KEGG" id="api:103310413"/>
<dbReference type="GeneID" id="103310413"/>
<dbReference type="AlphaFoldDB" id="A0A8R2FBR5"/>
<dbReference type="GO" id="GO:0046983">
    <property type="term" value="F:protein dimerization activity"/>
    <property type="evidence" value="ECO:0007669"/>
    <property type="project" value="InterPro"/>
</dbReference>
<dbReference type="EnsemblMetazoa" id="XM_008188629.1">
    <property type="protein sequence ID" value="XP_008186851.1"/>
    <property type="gene ID" value="LOC103310413"/>
</dbReference>
<dbReference type="InterPro" id="IPR012337">
    <property type="entry name" value="RNaseH-like_sf"/>
</dbReference>
<accession>A0A8R2FBR5</accession>
<name>A0A8R2FBR5_ACYPI</name>
<reference evidence="3" key="1">
    <citation type="submission" date="2010-06" db="EMBL/GenBank/DDBJ databases">
        <authorList>
            <person name="Jiang H."/>
            <person name="Abraham K."/>
            <person name="Ali S."/>
            <person name="Alsbrooks S.L."/>
            <person name="Anim B.N."/>
            <person name="Anosike U.S."/>
            <person name="Attaway T."/>
            <person name="Bandaranaike D.P."/>
            <person name="Battles P.K."/>
            <person name="Bell S.N."/>
            <person name="Bell A.V."/>
            <person name="Beltran B."/>
            <person name="Bickham C."/>
            <person name="Bustamante Y."/>
            <person name="Caleb T."/>
            <person name="Canada A."/>
            <person name="Cardenas V."/>
            <person name="Carter K."/>
            <person name="Chacko J."/>
            <person name="Chandrabose M.N."/>
            <person name="Chavez D."/>
            <person name="Chavez A."/>
            <person name="Chen L."/>
            <person name="Chu H.-S."/>
            <person name="Claassen K.J."/>
            <person name="Cockrell R."/>
            <person name="Collins M."/>
            <person name="Cooper J.A."/>
            <person name="Cree A."/>
            <person name="Curry S.M."/>
            <person name="Da Y."/>
            <person name="Dao M.D."/>
            <person name="Das B."/>
            <person name="Davila M.-L."/>
            <person name="Davy-Carroll L."/>
            <person name="Denson S."/>
            <person name="Dinh H."/>
            <person name="Ebong V.E."/>
            <person name="Edwards J.R."/>
            <person name="Egan A."/>
            <person name="El-Daye J."/>
            <person name="Escobedo L."/>
            <person name="Fernandez S."/>
            <person name="Fernando P.R."/>
            <person name="Flagg N."/>
            <person name="Forbes L.D."/>
            <person name="Fowler R.G."/>
            <person name="Fu Q."/>
            <person name="Gabisi R.A."/>
            <person name="Ganer J."/>
            <person name="Garbino Pronczuk A."/>
            <person name="Garcia R.M."/>
            <person name="Garner T."/>
            <person name="Garrett T.E."/>
            <person name="Gonzalez D.A."/>
            <person name="Hamid H."/>
            <person name="Hawkins E.S."/>
            <person name="Hirani K."/>
            <person name="Hogues M.E."/>
            <person name="Hollins B."/>
            <person name="Hsiao C.-H."/>
            <person name="Jabil R."/>
            <person name="James M.L."/>
            <person name="Jhangiani S.N."/>
            <person name="Johnson B."/>
            <person name="Johnson Q."/>
            <person name="Joshi V."/>
            <person name="Kalu J.B."/>
            <person name="Kam C."/>
            <person name="Kashfia A."/>
            <person name="Keebler J."/>
            <person name="Kisamo H."/>
            <person name="Kovar C.L."/>
            <person name="Lago L.A."/>
            <person name="Lai C.-Y."/>
            <person name="Laidlaw J."/>
            <person name="Lara F."/>
            <person name="Le T.-K."/>
            <person name="Lee S.L."/>
            <person name="Legall F.H."/>
            <person name="Lemon S.J."/>
            <person name="Lewis L.R."/>
            <person name="Li B."/>
            <person name="Liu Y."/>
            <person name="Liu Y.-S."/>
            <person name="Lopez J."/>
            <person name="Lozado R.J."/>
            <person name="Lu J."/>
            <person name="Madu R.C."/>
            <person name="Maheshwari M."/>
            <person name="Maheshwari R."/>
            <person name="Malloy K."/>
            <person name="Martinez E."/>
            <person name="Mathew T."/>
            <person name="Mercado I.C."/>
            <person name="Mercado C."/>
            <person name="Meyer B."/>
            <person name="Montgomery K."/>
            <person name="Morgan M.B."/>
            <person name="Munidasa M."/>
            <person name="Nazareth L.V."/>
            <person name="Nelson J."/>
            <person name="Ng B.M."/>
            <person name="Nguyen N.B."/>
            <person name="Nguyen P.Q."/>
            <person name="Nguyen T."/>
            <person name="Obregon M."/>
            <person name="Okwuonu G.O."/>
            <person name="Onwere C.G."/>
            <person name="Orozco G."/>
            <person name="Parra A."/>
            <person name="Patel S."/>
            <person name="Patil S."/>
            <person name="Perez A."/>
            <person name="Perez Y."/>
            <person name="Pham C."/>
            <person name="Primus E.L."/>
            <person name="Pu L.-L."/>
            <person name="Puazo M."/>
            <person name="Qin X."/>
            <person name="Quiroz J.B."/>
            <person name="Reese J."/>
            <person name="Richards S."/>
            <person name="Rives C.M."/>
            <person name="Robberts R."/>
            <person name="Ruiz S.J."/>
            <person name="Ruiz M.J."/>
            <person name="Santibanez J."/>
            <person name="Schneider B.W."/>
            <person name="Sisson I."/>
            <person name="Smith M."/>
            <person name="Sodergren E."/>
            <person name="Song X.-Z."/>
            <person name="Song B.B."/>
            <person name="Summersgill H."/>
            <person name="Thelus R."/>
            <person name="Thornton R.D."/>
            <person name="Trejos Z.Y."/>
            <person name="Usmani K."/>
            <person name="Vattathil S."/>
            <person name="Villasana D."/>
            <person name="Walker D.L."/>
            <person name="Wang S."/>
            <person name="Wang K."/>
            <person name="White C.S."/>
            <person name="Williams A.C."/>
            <person name="Williamson J."/>
            <person name="Wilson K."/>
            <person name="Woghiren I.O."/>
            <person name="Woodworth J.R."/>
            <person name="Worley K.C."/>
            <person name="Wright R.A."/>
            <person name="Wu W."/>
            <person name="Young L."/>
            <person name="Zhang L."/>
            <person name="Zhang J."/>
            <person name="Zhu Y."/>
            <person name="Muzny D.M."/>
            <person name="Weinstock G."/>
            <person name="Gibbs R.A."/>
        </authorList>
    </citation>
    <scope>NUCLEOTIDE SEQUENCE [LARGE SCALE GENOMIC DNA]</scope>
    <source>
        <strain evidence="3">LSR1</strain>
    </source>
</reference>
<dbReference type="PANTHER" id="PTHR45749:SF23">
    <property type="entry name" value="ZINC FINGER MYM-TYPE PROTEIN 1-LIKE"/>
    <property type="match status" value="1"/>
</dbReference>
<keyword evidence="3" id="KW-1185">Reference proteome</keyword>
<evidence type="ECO:0000313" key="2">
    <source>
        <dbReference type="EnsemblMetazoa" id="XP_008186851.1"/>
    </source>
</evidence>
<dbReference type="Proteomes" id="UP000007819">
    <property type="component" value="Chromosome X"/>
</dbReference>
<protein>
    <recommendedName>
        <fullName evidence="1">HAT C-terminal dimerisation domain-containing protein</fullName>
    </recommendedName>
</protein>
<dbReference type="SUPFAM" id="SSF53098">
    <property type="entry name" value="Ribonuclease H-like"/>
    <property type="match status" value="1"/>
</dbReference>